<dbReference type="GO" id="GO:0008831">
    <property type="term" value="F:dTDP-4-dehydrorhamnose reductase activity"/>
    <property type="evidence" value="ECO:0007669"/>
    <property type="project" value="TreeGrafter"/>
</dbReference>
<dbReference type="GO" id="GO:0005829">
    <property type="term" value="C:cytosol"/>
    <property type="evidence" value="ECO:0007669"/>
    <property type="project" value="TreeGrafter"/>
</dbReference>
<dbReference type="PANTHER" id="PTHR10491">
    <property type="entry name" value="DTDP-4-DEHYDRORHAMNOSE REDUCTASE"/>
    <property type="match status" value="1"/>
</dbReference>
<dbReference type="PANTHER" id="PTHR10491:SF4">
    <property type="entry name" value="METHIONINE ADENOSYLTRANSFERASE 2 SUBUNIT BETA"/>
    <property type="match status" value="1"/>
</dbReference>
<dbReference type="NCBIfam" id="TIGR01214">
    <property type="entry name" value="rmlD"/>
    <property type="match status" value="1"/>
</dbReference>
<feature type="non-terminal residue" evidence="2">
    <location>
        <position position="286"/>
    </location>
</feature>
<name>A0A382MWP1_9ZZZZ</name>
<evidence type="ECO:0000313" key="2">
    <source>
        <dbReference type="EMBL" id="SVC53443.1"/>
    </source>
</evidence>
<sequence length="286" mass="32355">MKILVTGKNGQLGKSIHKIVTSNEQNSEFVFVGREALDLSSQDSIINYFNNNSFDIIINCAAYTAVDKAEKEVELANYINHLAISKIAEISNKHKVKLIHISTDFIFDGVSEKAYLESDDPSPLNIYGKSKLAGELAVCAAMQKNAIIIRTSWLYSEYSNNFVDTILRKAQKFDELSVVSDQFSSPTNASDLAKVIIQIINHKKFRNHDQLTQIYHYSSYGVCSWFEFAREILELANIDCQVNPIETKDYLTAARRPKYSFLNTDKIVKGFGLEIPFWKDSLKASI</sequence>
<dbReference type="SUPFAM" id="SSF51735">
    <property type="entry name" value="NAD(P)-binding Rossmann-fold domains"/>
    <property type="match status" value="1"/>
</dbReference>
<gene>
    <name evidence="2" type="ORF">METZ01_LOCUS306297</name>
</gene>
<dbReference type="GO" id="GO:0019305">
    <property type="term" value="P:dTDP-rhamnose biosynthetic process"/>
    <property type="evidence" value="ECO:0007669"/>
    <property type="project" value="TreeGrafter"/>
</dbReference>
<dbReference type="AlphaFoldDB" id="A0A382MWP1"/>
<dbReference type="Gene3D" id="3.40.50.720">
    <property type="entry name" value="NAD(P)-binding Rossmann-like Domain"/>
    <property type="match status" value="1"/>
</dbReference>
<dbReference type="Pfam" id="PF04321">
    <property type="entry name" value="RmlD_sub_bind"/>
    <property type="match status" value="1"/>
</dbReference>
<protein>
    <recommendedName>
        <fullName evidence="1">RmlD-like substrate binding domain-containing protein</fullName>
    </recommendedName>
</protein>
<dbReference type="InterPro" id="IPR005913">
    <property type="entry name" value="dTDP_dehydrorham_reduct"/>
</dbReference>
<reference evidence="2" key="1">
    <citation type="submission" date="2018-05" db="EMBL/GenBank/DDBJ databases">
        <authorList>
            <person name="Lanie J.A."/>
            <person name="Ng W.-L."/>
            <person name="Kazmierczak K.M."/>
            <person name="Andrzejewski T.M."/>
            <person name="Davidsen T.M."/>
            <person name="Wayne K.J."/>
            <person name="Tettelin H."/>
            <person name="Glass J.I."/>
            <person name="Rusch D."/>
            <person name="Podicherti R."/>
            <person name="Tsui H.-C.T."/>
            <person name="Winkler M.E."/>
        </authorList>
    </citation>
    <scope>NUCLEOTIDE SEQUENCE</scope>
</reference>
<accession>A0A382MWP1</accession>
<dbReference type="InterPro" id="IPR036291">
    <property type="entry name" value="NAD(P)-bd_dom_sf"/>
</dbReference>
<dbReference type="EMBL" id="UINC01096504">
    <property type="protein sequence ID" value="SVC53443.1"/>
    <property type="molecule type" value="Genomic_DNA"/>
</dbReference>
<proteinExistence type="predicted"/>
<evidence type="ECO:0000259" key="1">
    <source>
        <dbReference type="Pfam" id="PF04321"/>
    </source>
</evidence>
<organism evidence="2">
    <name type="scientific">marine metagenome</name>
    <dbReference type="NCBI Taxonomy" id="408172"/>
    <lineage>
        <taxon>unclassified sequences</taxon>
        <taxon>metagenomes</taxon>
        <taxon>ecological metagenomes</taxon>
    </lineage>
</organism>
<feature type="domain" description="RmlD-like substrate binding" evidence="1">
    <location>
        <begin position="1"/>
        <end position="285"/>
    </location>
</feature>
<dbReference type="Gene3D" id="3.90.25.10">
    <property type="entry name" value="UDP-galactose 4-epimerase, domain 1"/>
    <property type="match status" value="1"/>
</dbReference>
<dbReference type="CDD" id="cd05254">
    <property type="entry name" value="dTDP_HR_like_SDR_e"/>
    <property type="match status" value="1"/>
</dbReference>
<dbReference type="InterPro" id="IPR029903">
    <property type="entry name" value="RmlD-like-bd"/>
</dbReference>